<accession>A0AAE6MLS4</accession>
<dbReference type="InterPro" id="IPR011990">
    <property type="entry name" value="TPR-like_helical_dom_sf"/>
</dbReference>
<sequence>MKKILYCLTLTLIVFSLGCKKYLNEKPDTKLEIPTSLTDFQALIDNVSIMNFGPSAGETSADNYYLTDADYASLSQDNYKREYTWQNDYLFSILGNNDWFNTYRPAFTSNTILQNLSLSNYSSASQSTYNNVKGEAYFTRAQAFFQAADLWAQAYDVNTAGSQLGIPLRLGTDFNEKSTRSTLEETYDQIISDIRSSIKLLPVTPAHVIRPSKPAAYALLARVYLAMRKYNEAGLYADSCLQIYNTLIDYNTLSTSAAYPFKQFNPEVIRENKTPVPMPLNNSRARIDTLLYSSYANNDLRKTLFFKSSTNGTFVFKGSYEGGSNLFSGIATDEIYLIRAECYARSGSITNAMKDLNNLLINRFKTGTFTPLTAANSSSALSIILAERRKELLMRGLRWMDIKRLNKDGANITLKRRVNGQTYTLQPNDLRYALPIPEDIIQITGMEQNPR</sequence>
<evidence type="ECO:0000259" key="6">
    <source>
        <dbReference type="Pfam" id="PF07980"/>
    </source>
</evidence>
<dbReference type="SUPFAM" id="SSF48452">
    <property type="entry name" value="TPR-like"/>
    <property type="match status" value="1"/>
</dbReference>
<gene>
    <name evidence="8" type="ORF">DIU31_031485</name>
    <name evidence="9" type="ORF">J3L21_29535</name>
</gene>
<dbReference type="Pfam" id="PF14322">
    <property type="entry name" value="SusD-like_3"/>
    <property type="match status" value="1"/>
</dbReference>
<organism evidence="8 10">
    <name type="scientific">Mucilaginibacter rubeus</name>
    <dbReference type="NCBI Taxonomy" id="2027860"/>
    <lineage>
        <taxon>Bacteria</taxon>
        <taxon>Pseudomonadati</taxon>
        <taxon>Bacteroidota</taxon>
        <taxon>Sphingobacteriia</taxon>
        <taxon>Sphingobacteriales</taxon>
        <taxon>Sphingobacteriaceae</taxon>
        <taxon>Mucilaginibacter</taxon>
    </lineage>
</organism>
<feature type="domain" description="RagB/SusD" evidence="6">
    <location>
        <begin position="334"/>
        <end position="450"/>
    </location>
</feature>
<dbReference type="EMBL" id="CP071880">
    <property type="protein sequence ID" value="QTE49627.1"/>
    <property type="molecule type" value="Genomic_DNA"/>
</dbReference>
<comment type="subcellular location">
    <subcellularLocation>
        <location evidence="1">Cell outer membrane</location>
    </subcellularLocation>
</comment>
<dbReference type="EMBL" id="CP043451">
    <property type="protein sequence ID" value="QEM07804.1"/>
    <property type="molecule type" value="Genomic_DNA"/>
</dbReference>
<name>A0AAE6MLS4_9SPHI</name>
<evidence type="ECO:0000256" key="5">
    <source>
        <dbReference type="ARBA" id="ARBA00023237"/>
    </source>
</evidence>
<dbReference type="InterPro" id="IPR012944">
    <property type="entry name" value="SusD_RagB_dom"/>
</dbReference>
<comment type="similarity">
    <text evidence="2">Belongs to the SusD family.</text>
</comment>
<keyword evidence="11" id="KW-1185">Reference proteome</keyword>
<dbReference type="PROSITE" id="PS51257">
    <property type="entry name" value="PROKAR_LIPOPROTEIN"/>
    <property type="match status" value="1"/>
</dbReference>
<evidence type="ECO:0000256" key="2">
    <source>
        <dbReference type="ARBA" id="ARBA00006275"/>
    </source>
</evidence>
<keyword evidence="5" id="KW-0998">Cell outer membrane</keyword>
<proteinExistence type="inferred from homology"/>
<protein>
    <submittedName>
        <fullName evidence="8">RagB/SusD family nutrient uptake outer membrane protein</fullName>
    </submittedName>
</protein>
<dbReference type="Proteomes" id="UP000250557">
    <property type="component" value="Chromosome"/>
</dbReference>
<keyword evidence="4" id="KW-0472">Membrane</keyword>
<dbReference type="Proteomes" id="UP000663940">
    <property type="component" value="Chromosome"/>
</dbReference>
<evidence type="ECO:0000259" key="7">
    <source>
        <dbReference type="Pfam" id="PF14322"/>
    </source>
</evidence>
<feature type="domain" description="SusD-like N-terminal" evidence="7">
    <location>
        <begin position="21"/>
        <end position="225"/>
    </location>
</feature>
<dbReference type="GO" id="GO:0009279">
    <property type="term" value="C:cell outer membrane"/>
    <property type="evidence" value="ECO:0007669"/>
    <property type="project" value="UniProtKB-SubCell"/>
</dbReference>
<evidence type="ECO:0000256" key="1">
    <source>
        <dbReference type="ARBA" id="ARBA00004442"/>
    </source>
</evidence>
<dbReference type="Pfam" id="PF07980">
    <property type="entry name" value="SusD_RagB"/>
    <property type="match status" value="1"/>
</dbReference>
<dbReference type="InterPro" id="IPR033985">
    <property type="entry name" value="SusD-like_N"/>
</dbReference>
<evidence type="ECO:0000313" key="11">
    <source>
        <dbReference type="Proteomes" id="UP000663940"/>
    </source>
</evidence>
<keyword evidence="3" id="KW-0732">Signal</keyword>
<evidence type="ECO:0000313" key="10">
    <source>
        <dbReference type="Proteomes" id="UP000250557"/>
    </source>
</evidence>
<evidence type="ECO:0000313" key="8">
    <source>
        <dbReference type="EMBL" id="QEM07804.1"/>
    </source>
</evidence>
<evidence type="ECO:0000256" key="4">
    <source>
        <dbReference type="ARBA" id="ARBA00023136"/>
    </source>
</evidence>
<reference evidence="9 11" key="2">
    <citation type="submission" date="2021-03" db="EMBL/GenBank/DDBJ databases">
        <title>Mucilaginibacter strains isolated from gold and copper mining confer multi heavy-metal resistance.</title>
        <authorList>
            <person name="Li Y."/>
        </authorList>
    </citation>
    <scope>NUCLEOTIDE SEQUENCE [LARGE SCALE GENOMIC DNA]</scope>
    <source>
        <strain evidence="9 11">P2-4</strain>
    </source>
</reference>
<dbReference type="RefSeq" id="WP_112653949.1">
    <property type="nucleotide sequence ID" value="NZ_CP043451.1"/>
</dbReference>
<evidence type="ECO:0000256" key="3">
    <source>
        <dbReference type="ARBA" id="ARBA00022729"/>
    </source>
</evidence>
<dbReference type="AlphaFoldDB" id="A0AAE6MLS4"/>
<reference evidence="8 10" key="1">
    <citation type="submission" date="2019-08" db="EMBL/GenBank/DDBJ databases">
        <title>Comparative genome analysis confer to the adaptation heavy metal polluted environment.</title>
        <authorList>
            <person name="Li Y."/>
        </authorList>
    </citation>
    <scope>NUCLEOTIDE SEQUENCE [LARGE SCALE GENOMIC DNA]</scope>
    <source>
        <strain evidence="8 10">P2</strain>
    </source>
</reference>
<dbReference type="Gene3D" id="1.25.40.390">
    <property type="match status" value="1"/>
</dbReference>
<evidence type="ECO:0000313" key="9">
    <source>
        <dbReference type="EMBL" id="QTE49627.1"/>
    </source>
</evidence>